<dbReference type="AlphaFoldDB" id="A0A1I3RSW9"/>
<dbReference type="Proteomes" id="UP000183299">
    <property type="component" value="Unassembled WGS sequence"/>
</dbReference>
<protein>
    <submittedName>
        <fullName evidence="1">Uncharacterized protein</fullName>
    </submittedName>
</protein>
<evidence type="ECO:0000313" key="1">
    <source>
        <dbReference type="EMBL" id="SFJ49002.1"/>
    </source>
</evidence>
<gene>
    <name evidence="1" type="ORF">SAMN04488138_105244</name>
</gene>
<sequence>MPLSPNQIAQLRQVLQNLSAANSIASVPGGPGKALEAWVFMALADAANRLPTWRVTLRQGDGSPLPAGGRFLFSGGPSSLPRVVGDACFARIERVDGAPLVLELHHGLQHVGRSRARHEWDIALLPQQIADHIRLGNGTYPKGLPFLGIECKDKSSSGDANEMRQTLARMFDLAHVSQLRLPNCARLMSETGAFGIGRRWPTYAANFSNGYFGIVRVGGFQLGARQMSDYYSIGQVGQINQNTTATLNALESIMTRVLSRIDRLY</sequence>
<name>A0A1I3RSW9_9RHOB</name>
<organism evidence="1 2">
    <name type="scientific">Celeribacter halophilus</name>
    <dbReference type="NCBI Taxonomy" id="576117"/>
    <lineage>
        <taxon>Bacteria</taxon>
        <taxon>Pseudomonadati</taxon>
        <taxon>Pseudomonadota</taxon>
        <taxon>Alphaproteobacteria</taxon>
        <taxon>Rhodobacterales</taxon>
        <taxon>Roseobacteraceae</taxon>
        <taxon>Celeribacter</taxon>
    </lineage>
</organism>
<proteinExistence type="predicted"/>
<accession>A0A1I3RSW9</accession>
<keyword evidence="2" id="KW-1185">Reference proteome</keyword>
<reference evidence="1 2" key="1">
    <citation type="submission" date="2016-10" db="EMBL/GenBank/DDBJ databases">
        <authorList>
            <person name="de Groot N.N."/>
        </authorList>
    </citation>
    <scope>NUCLEOTIDE SEQUENCE [LARGE SCALE GENOMIC DNA]</scope>
    <source>
        <strain evidence="1 2">CGMCC 1.8891</strain>
    </source>
</reference>
<dbReference type="EMBL" id="FORY01000005">
    <property type="protein sequence ID" value="SFJ49002.1"/>
    <property type="molecule type" value="Genomic_DNA"/>
</dbReference>
<evidence type="ECO:0000313" key="2">
    <source>
        <dbReference type="Proteomes" id="UP000183299"/>
    </source>
</evidence>